<evidence type="ECO:0000256" key="12">
    <source>
        <dbReference type="ARBA" id="ARBA00023136"/>
    </source>
</evidence>
<gene>
    <name evidence="23" type="ORF">G5714_023049</name>
</gene>
<dbReference type="InterPro" id="IPR018108">
    <property type="entry name" value="MCP_transmembrane"/>
</dbReference>
<keyword evidence="7 20" id="KW-0812">Transmembrane</keyword>
<keyword evidence="8" id="KW-1000">Mitochondrion outer membrane</keyword>
<dbReference type="GO" id="GO:0007007">
    <property type="term" value="P:inner mitochondrial membrane organization"/>
    <property type="evidence" value="ECO:0007669"/>
    <property type="project" value="TreeGrafter"/>
</dbReference>
<evidence type="ECO:0000256" key="20">
    <source>
        <dbReference type="PROSITE-ProRule" id="PRU00282"/>
    </source>
</evidence>
<evidence type="ECO:0000313" key="23">
    <source>
        <dbReference type="EMBL" id="KAF4097080.1"/>
    </source>
</evidence>
<feature type="repeat" description="Solcar" evidence="20">
    <location>
        <begin position="111"/>
        <end position="199"/>
    </location>
</feature>
<keyword evidence="24" id="KW-1185">Reference proteome</keyword>
<dbReference type="SMART" id="SM00563">
    <property type="entry name" value="PlsC"/>
    <property type="match status" value="1"/>
</dbReference>
<keyword evidence="13" id="KW-0012">Acyltransferase</keyword>
<dbReference type="PANTHER" id="PTHR12497:SF0">
    <property type="entry name" value="TAFAZZIN"/>
    <property type="match status" value="1"/>
</dbReference>
<evidence type="ECO:0000256" key="7">
    <source>
        <dbReference type="ARBA" id="ARBA00022692"/>
    </source>
</evidence>
<dbReference type="CDD" id="cd07989">
    <property type="entry name" value="LPLAT_AGPAT-like"/>
    <property type="match status" value="1"/>
</dbReference>
<evidence type="ECO:0000256" key="8">
    <source>
        <dbReference type="ARBA" id="ARBA00022787"/>
    </source>
</evidence>
<evidence type="ECO:0000256" key="21">
    <source>
        <dbReference type="RuleBase" id="RU000488"/>
    </source>
</evidence>
<dbReference type="GO" id="GO:0005741">
    <property type="term" value="C:mitochondrial outer membrane"/>
    <property type="evidence" value="ECO:0007669"/>
    <property type="project" value="UniProtKB-SubCell"/>
</dbReference>
<name>A0A7J6BQ08_9TELE</name>
<evidence type="ECO:0000256" key="14">
    <source>
        <dbReference type="ARBA" id="ARBA00024323"/>
    </source>
</evidence>
<dbReference type="EMBL" id="JAAMOB010000023">
    <property type="protein sequence ID" value="KAF4097080.1"/>
    <property type="molecule type" value="Genomic_DNA"/>
</dbReference>
<evidence type="ECO:0000259" key="22">
    <source>
        <dbReference type="SMART" id="SM00563"/>
    </source>
</evidence>
<dbReference type="Gene3D" id="1.50.40.10">
    <property type="entry name" value="Mitochondrial carrier domain"/>
    <property type="match status" value="2"/>
</dbReference>
<keyword evidence="10" id="KW-0443">Lipid metabolism</keyword>
<dbReference type="PANTHER" id="PTHR12497">
    <property type="entry name" value="TAZ PROTEIN TAFAZZIN"/>
    <property type="match status" value="1"/>
</dbReference>
<dbReference type="SUPFAM" id="SSF103506">
    <property type="entry name" value="Mitochondrial carrier"/>
    <property type="match status" value="1"/>
</dbReference>
<evidence type="ECO:0000256" key="3">
    <source>
        <dbReference type="ARBA" id="ARBA00006375"/>
    </source>
</evidence>
<evidence type="ECO:0000256" key="13">
    <source>
        <dbReference type="ARBA" id="ARBA00023315"/>
    </source>
</evidence>
<evidence type="ECO:0000256" key="17">
    <source>
        <dbReference type="ARBA" id="ARBA00048751"/>
    </source>
</evidence>
<dbReference type="PRINTS" id="PR00979">
    <property type="entry name" value="TAFAZZIN"/>
</dbReference>
<dbReference type="InterPro" id="IPR000872">
    <property type="entry name" value="Tafazzin"/>
</dbReference>
<comment type="caution">
    <text evidence="23">The sequence shown here is derived from an EMBL/GenBank/DDBJ whole genome shotgun (WGS) entry which is preliminary data.</text>
</comment>
<dbReference type="PROSITE" id="PS50920">
    <property type="entry name" value="SOLCAR"/>
    <property type="match status" value="3"/>
</dbReference>
<dbReference type="Pfam" id="PF01553">
    <property type="entry name" value="Acyltransferase"/>
    <property type="match status" value="1"/>
</dbReference>
<evidence type="ECO:0000256" key="10">
    <source>
        <dbReference type="ARBA" id="ARBA00023098"/>
    </source>
</evidence>
<evidence type="ECO:0000256" key="2">
    <source>
        <dbReference type="ARBA" id="ARBA00004141"/>
    </source>
</evidence>
<comment type="catalytic activity">
    <reaction evidence="19">
        <text>1,2-di-(9Z-octadecenoyl)-sn-glycero-3-phosphocholine + 1-hexadecanoyl-sn-glycero-3-phosphocholine = 1-hexadecanoyl-2-(9Z-octadecenoyl)-sn-glycero-3-phosphocholine + 1-(9Z-octadecenoyl)-sn-glycero-3-phosphocholine</text>
        <dbReference type="Rhea" id="RHEA:43816"/>
        <dbReference type="ChEBI" id="CHEBI:28610"/>
        <dbReference type="ChEBI" id="CHEBI:72998"/>
        <dbReference type="ChEBI" id="CHEBI:73001"/>
        <dbReference type="ChEBI" id="CHEBI:74669"/>
    </reaction>
    <physiologicalReaction direction="left-to-right" evidence="19">
        <dbReference type="Rhea" id="RHEA:43817"/>
    </physiologicalReaction>
    <physiologicalReaction direction="right-to-left" evidence="19">
        <dbReference type="Rhea" id="RHEA:43818"/>
    </physiologicalReaction>
</comment>
<evidence type="ECO:0000256" key="18">
    <source>
        <dbReference type="ARBA" id="ARBA00048978"/>
    </source>
</evidence>
<keyword evidence="12 20" id="KW-0472">Membrane</keyword>
<comment type="catalytic activity">
    <reaction evidence="16">
        <text>1-hexadecanoyl-2-(9Z,12Z-octadecadienoyl)-sn-glycero-3-phosphocholine + 1-hexadecanoyl-sn-glycero-3-phosphocholine = 2-(9Z,12Z-octadecadienoyl)-sn-glycero-3-phosphocholine + 1,2-dihexadecanoyl-sn-glycero-3-phosphocholine</text>
        <dbReference type="Rhea" id="RHEA:68988"/>
        <dbReference type="ChEBI" id="CHEBI:72998"/>
        <dbReference type="ChEBI" id="CHEBI:72999"/>
        <dbReference type="ChEBI" id="CHEBI:73002"/>
        <dbReference type="ChEBI" id="CHEBI:76084"/>
    </reaction>
    <physiologicalReaction direction="left-to-right" evidence="16">
        <dbReference type="Rhea" id="RHEA:68989"/>
    </physiologicalReaction>
    <physiologicalReaction direction="right-to-left" evidence="16">
        <dbReference type="Rhea" id="RHEA:68990"/>
    </physiologicalReaction>
</comment>
<dbReference type="GO" id="GO:0035965">
    <property type="term" value="P:cardiolipin acyl-chain remodeling"/>
    <property type="evidence" value="ECO:0007669"/>
    <property type="project" value="TreeGrafter"/>
</dbReference>
<reference evidence="23 24" key="1">
    <citation type="submission" date="2020-04" db="EMBL/GenBank/DDBJ databases">
        <title>Chromosome-level genome assembly of a cyprinid fish Onychostoma macrolepis by integration of Nanopore Sequencing, Bionano and Hi-C technology.</title>
        <authorList>
            <person name="Wang D."/>
        </authorList>
    </citation>
    <scope>NUCLEOTIDE SEQUENCE [LARGE SCALE GENOMIC DNA]</scope>
    <source>
        <strain evidence="23">SWU-2019</strain>
        <tissue evidence="23">Muscle</tissue>
    </source>
</reference>
<comment type="catalytic activity">
    <reaction evidence="15">
        <text>1'-[1,2-diacyl-sn-glycero-3-phospho],3'-[1-acyl-sn-glycero-3-phospho]-glycerol + a 1,2-diacyl-sn-glycero-3-phosphocholine = a cardiolipin + a 1-acyl-sn-glycero-3-phosphocholine</text>
        <dbReference type="Rhea" id="RHEA:33731"/>
        <dbReference type="ChEBI" id="CHEBI:57643"/>
        <dbReference type="ChEBI" id="CHEBI:58168"/>
        <dbReference type="ChEBI" id="CHEBI:62237"/>
        <dbReference type="ChEBI" id="CHEBI:64743"/>
    </reaction>
    <physiologicalReaction direction="left-to-right" evidence="15">
        <dbReference type="Rhea" id="RHEA:33732"/>
    </physiologicalReaction>
    <physiologicalReaction direction="right-to-left" evidence="15">
        <dbReference type="Rhea" id="RHEA:33733"/>
    </physiologicalReaction>
</comment>
<comment type="catalytic activity">
    <reaction evidence="17">
        <text>a 1-acyl-sn-glycero-3-phosphate + a 1,2-diacyl-sn-glycero-3-phospho-(1'-sn-glycerol) = 1-acyl-sn-glycero-3-phospho-(1'-sn-glycerol) + a 1,2-diacyl-sn-glycero-3-phosphate</text>
        <dbReference type="Rhea" id="RHEA:67748"/>
        <dbReference type="ChEBI" id="CHEBI:57970"/>
        <dbReference type="ChEBI" id="CHEBI:58608"/>
        <dbReference type="ChEBI" id="CHEBI:64716"/>
        <dbReference type="ChEBI" id="CHEBI:64840"/>
    </reaction>
    <physiologicalReaction direction="left-to-right" evidence="17">
        <dbReference type="Rhea" id="RHEA:67749"/>
    </physiologicalReaction>
    <physiologicalReaction direction="right-to-left" evidence="17">
        <dbReference type="Rhea" id="RHEA:67750"/>
    </physiologicalReaction>
</comment>
<feature type="repeat" description="Solcar" evidence="20">
    <location>
        <begin position="17"/>
        <end position="102"/>
    </location>
</feature>
<accession>A0A7J6BQ08</accession>
<dbReference type="GO" id="GO:0047184">
    <property type="term" value="F:1-acylglycerophosphocholine O-acyltransferase activity"/>
    <property type="evidence" value="ECO:0007669"/>
    <property type="project" value="TreeGrafter"/>
</dbReference>
<evidence type="ECO:0000256" key="5">
    <source>
        <dbReference type="ARBA" id="ARBA00020499"/>
    </source>
</evidence>
<dbReference type="InterPro" id="IPR023395">
    <property type="entry name" value="MCP_dom_sf"/>
</dbReference>
<proteinExistence type="inferred from homology"/>
<comment type="similarity">
    <text evidence="4">Belongs to the taffazin family.</text>
</comment>
<comment type="similarity">
    <text evidence="3 21">Belongs to the mitochondrial carrier (TC 2.A.29) family.</text>
</comment>
<sequence>MVSTDVMMDAVESDRRVSPLKNFVAGGVGGVCLLVAGHPLDTIKVRLQTQECVVYRGTYDCLRKTVSKEGIFGLYKGMGVPLAGVTPMMALNFLGFGLGKELLQSDPTVPITNTQIYLAGMLAGVFTTVIVAPGERIKCLLQIQSSASQLKYAGPVDCALRLYKEQGIRSVYKGTVLTLIRDVPSNGVYFLTYEYLKQFLTPEGECVHHLSTSRVLLAGGIAGMLNWLIALPADVLKSNYQTATDGRYRGLRDVLKTLLREEGARALYKGLSAVMLRAFPANAACFLGFEVALKCLNYIAPDCTSGDAAFLRASADGTEVQVNAVAMPLEVTWPFPQCPRLGWRISSRVIMGMVGTYSYLWTNYFNSVVVHNQDVLLDLVDERPQDTPLITLCNHQSCMDDPHIWGILKLWHLWNFNRMRWTPAASDICFTRELHSSFFSRGKCVPVVRGDGVYQKGMDFLLERLNQGEWVHIFPEGKVNMTEEFMRIKWGIGRLIAECSLHPIILPMWHVGMSDVLPNQTPYVPRVGQRITVLVGKPFTVRHLVNTLRADNSSSMEMRKTLTDFIQGEFRSLKAQAEALHHRIRKHS</sequence>
<comment type="catalytic activity">
    <reaction evidence="18">
        <text>1-hexadecanoyl-2-(9Z,12Z-octadecadienoyl)-sn-glycero-3-phospho-(1'-sn-glycerol) + 1-(9Z-octadecenoyl)-sn-glycero-3-phosphate = 1-(9Z)-octadecenoyl-2-(9Z,12Z)-octadecadienoyl-sn-glycero-3-phosphate + 1-hexadecanoyl-sn-glycero-3-phospho-(1'-sn-glycerol)</text>
        <dbReference type="Rhea" id="RHEA:67752"/>
        <dbReference type="ChEBI" id="CHEBI:72840"/>
        <dbReference type="ChEBI" id="CHEBI:74544"/>
        <dbReference type="ChEBI" id="CHEBI:74563"/>
        <dbReference type="ChEBI" id="CHEBI:75158"/>
    </reaction>
    <physiologicalReaction direction="left-to-right" evidence="18">
        <dbReference type="Rhea" id="RHEA:67753"/>
    </physiologicalReaction>
    <physiologicalReaction direction="right-to-left" evidence="18">
        <dbReference type="Rhea" id="RHEA:67754"/>
    </physiologicalReaction>
</comment>
<keyword evidence="21" id="KW-0813">Transport</keyword>
<feature type="domain" description="Phospholipid/glycerol acyltransferase" evidence="22">
    <location>
        <begin position="389"/>
        <end position="513"/>
    </location>
</feature>
<evidence type="ECO:0000256" key="6">
    <source>
        <dbReference type="ARBA" id="ARBA00022679"/>
    </source>
</evidence>
<dbReference type="SUPFAM" id="SSF69593">
    <property type="entry name" value="Glycerol-3-phosphate (1)-acyltransferase"/>
    <property type="match status" value="1"/>
</dbReference>
<evidence type="ECO:0000256" key="1">
    <source>
        <dbReference type="ARBA" id="ARBA00004137"/>
    </source>
</evidence>
<evidence type="ECO:0000256" key="16">
    <source>
        <dbReference type="ARBA" id="ARBA00048255"/>
    </source>
</evidence>
<comment type="subcellular location">
    <subcellularLocation>
        <location evidence="2">Membrane</location>
        <topology evidence="2">Multi-pass membrane protein</topology>
    </subcellularLocation>
    <subcellularLocation>
        <location evidence="1">Mitochondrion inner membrane</location>
        <topology evidence="1">Peripheral membrane protein</topology>
        <orientation evidence="1">Intermembrane side</orientation>
    </subcellularLocation>
    <subcellularLocation>
        <location evidence="14">Mitochondrion outer membrane</location>
        <topology evidence="14">Peripheral membrane protein</topology>
        <orientation evidence="14">Intermembrane side</orientation>
    </subcellularLocation>
</comment>
<evidence type="ECO:0000256" key="15">
    <source>
        <dbReference type="ARBA" id="ARBA00047906"/>
    </source>
</evidence>
<evidence type="ECO:0000256" key="19">
    <source>
        <dbReference type="ARBA" id="ARBA00049543"/>
    </source>
</evidence>
<keyword evidence="9" id="KW-0999">Mitochondrion inner membrane</keyword>
<feature type="repeat" description="Solcar" evidence="20">
    <location>
        <begin position="210"/>
        <end position="295"/>
    </location>
</feature>
<keyword evidence="6" id="KW-0808">Transferase</keyword>
<evidence type="ECO:0000256" key="11">
    <source>
        <dbReference type="ARBA" id="ARBA00023128"/>
    </source>
</evidence>
<protein>
    <recommendedName>
        <fullName evidence="5">Tafazzin</fullName>
    </recommendedName>
</protein>
<dbReference type="GO" id="GO:0005743">
    <property type="term" value="C:mitochondrial inner membrane"/>
    <property type="evidence" value="ECO:0007669"/>
    <property type="project" value="UniProtKB-SubCell"/>
</dbReference>
<dbReference type="InterPro" id="IPR002123">
    <property type="entry name" value="Plipid/glycerol_acylTrfase"/>
</dbReference>
<dbReference type="Pfam" id="PF00153">
    <property type="entry name" value="Mito_carr"/>
    <property type="match status" value="3"/>
</dbReference>
<keyword evidence="11" id="KW-0496">Mitochondrion</keyword>
<evidence type="ECO:0000256" key="4">
    <source>
        <dbReference type="ARBA" id="ARBA00010524"/>
    </source>
</evidence>
<dbReference type="AlphaFoldDB" id="A0A7J6BQ08"/>
<evidence type="ECO:0000313" key="24">
    <source>
        <dbReference type="Proteomes" id="UP000579812"/>
    </source>
</evidence>
<dbReference type="Proteomes" id="UP000579812">
    <property type="component" value="Unassembled WGS sequence"/>
</dbReference>
<evidence type="ECO:0000256" key="9">
    <source>
        <dbReference type="ARBA" id="ARBA00022792"/>
    </source>
</evidence>
<organism evidence="23 24">
    <name type="scientific">Onychostoma macrolepis</name>
    <dbReference type="NCBI Taxonomy" id="369639"/>
    <lineage>
        <taxon>Eukaryota</taxon>
        <taxon>Metazoa</taxon>
        <taxon>Chordata</taxon>
        <taxon>Craniata</taxon>
        <taxon>Vertebrata</taxon>
        <taxon>Euteleostomi</taxon>
        <taxon>Actinopterygii</taxon>
        <taxon>Neopterygii</taxon>
        <taxon>Teleostei</taxon>
        <taxon>Ostariophysi</taxon>
        <taxon>Cypriniformes</taxon>
        <taxon>Cyprinidae</taxon>
        <taxon>Acrossocheilinae</taxon>
        <taxon>Onychostoma</taxon>
    </lineage>
</organism>